<dbReference type="PANTHER" id="PTHR33993">
    <property type="entry name" value="GLYOXALASE-RELATED"/>
    <property type="match status" value="1"/>
</dbReference>
<organism evidence="2 3">
    <name type="scientific">Acetobacter oeni</name>
    <dbReference type="NCBI Taxonomy" id="304077"/>
    <lineage>
        <taxon>Bacteria</taxon>
        <taxon>Pseudomonadati</taxon>
        <taxon>Pseudomonadota</taxon>
        <taxon>Alphaproteobacteria</taxon>
        <taxon>Acetobacterales</taxon>
        <taxon>Acetobacteraceae</taxon>
        <taxon>Acetobacter</taxon>
    </lineage>
</organism>
<name>A0A511XG84_9PROT</name>
<dbReference type="InterPro" id="IPR052164">
    <property type="entry name" value="Anthracycline_SecMetBiosynth"/>
</dbReference>
<evidence type="ECO:0000259" key="1">
    <source>
        <dbReference type="PROSITE" id="PS51819"/>
    </source>
</evidence>
<reference evidence="2 3" key="1">
    <citation type="submission" date="2019-07" db="EMBL/GenBank/DDBJ databases">
        <title>Whole genome shotgun sequence of Acetobacter oeni NBRC 105207.</title>
        <authorList>
            <person name="Hosoyama A."/>
            <person name="Uohara A."/>
            <person name="Ohji S."/>
            <person name="Ichikawa N."/>
        </authorList>
    </citation>
    <scope>NUCLEOTIDE SEQUENCE [LARGE SCALE GENOMIC DNA]</scope>
    <source>
        <strain evidence="2 3">NBRC 105207</strain>
    </source>
</reference>
<dbReference type="EMBL" id="BJYG01000001">
    <property type="protein sequence ID" value="GEN61938.1"/>
    <property type="molecule type" value="Genomic_DNA"/>
</dbReference>
<dbReference type="Gene3D" id="3.10.180.10">
    <property type="entry name" value="2,3-Dihydroxybiphenyl 1,2-Dioxygenase, domain 1"/>
    <property type="match status" value="2"/>
</dbReference>
<comment type="caution">
    <text evidence="2">The sequence shown here is derived from an EMBL/GenBank/DDBJ whole genome shotgun (WGS) entry which is preliminary data.</text>
</comment>
<dbReference type="PROSITE" id="PS51819">
    <property type="entry name" value="VOC"/>
    <property type="match status" value="1"/>
</dbReference>
<dbReference type="Proteomes" id="UP000321746">
    <property type="component" value="Unassembled WGS sequence"/>
</dbReference>
<dbReference type="PANTHER" id="PTHR33993:SF14">
    <property type="entry name" value="GB|AAF24581.1"/>
    <property type="match status" value="1"/>
</dbReference>
<gene>
    <name evidence="2" type="ORF">AOE01nite_01620</name>
</gene>
<dbReference type="Pfam" id="PF18029">
    <property type="entry name" value="Glyoxalase_6"/>
    <property type="match status" value="1"/>
</dbReference>
<feature type="domain" description="VOC" evidence="1">
    <location>
        <begin position="192"/>
        <end position="309"/>
    </location>
</feature>
<accession>A0A511XG84</accession>
<dbReference type="Pfam" id="PF00903">
    <property type="entry name" value="Glyoxalase"/>
    <property type="match status" value="1"/>
</dbReference>
<dbReference type="AlphaFoldDB" id="A0A511XG84"/>
<keyword evidence="3" id="KW-1185">Reference proteome</keyword>
<dbReference type="RefSeq" id="WP_242011749.1">
    <property type="nucleotide sequence ID" value="NZ_BJYG01000001.1"/>
</dbReference>
<evidence type="ECO:0000313" key="2">
    <source>
        <dbReference type="EMBL" id="GEN61938.1"/>
    </source>
</evidence>
<sequence length="319" mass="34443">MPSSSSFPGGFLPRWRIHHAAIALLLGTSCSPLTHYARAADLLPPLVAPPTKALQPGKIVYAQLTIPDLKKAKAFYGELLGWTFRDIPVSRGHYAQAMIGTRNVAGFVEQPPPDGDTARREPVWLPFVSTDSTDTLARTARDWGGKVLFKPRNIPGLGRETIIADPQGGIFAAIRSDSGDPADSDTPAVQGEWIWNALLTDIPSNAAGFYQKLFGYRIEAEQDPSSPLRYVLESQDFARATVNPLPPGLPANAPARWMNFVQVDNVGATAEKVPQLGGRVLVEPHLDHNNSMIAVVTDPAGAVFGIMEWHAPTDAGEAK</sequence>
<proteinExistence type="predicted"/>
<dbReference type="InterPro" id="IPR004360">
    <property type="entry name" value="Glyas_Fos-R_dOase_dom"/>
</dbReference>
<evidence type="ECO:0000313" key="3">
    <source>
        <dbReference type="Proteomes" id="UP000321746"/>
    </source>
</evidence>
<dbReference type="InterPro" id="IPR037523">
    <property type="entry name" value="VOC_core"/>
</dbReference>
<dbReference type="SUPFAM" id="SSF54593">
    <property type="entry name" value="Glyoxalase/Bleomycin resistance protein/Dihydroxybiphenyl dioxygenase"/>
    <property type="match status" value="2"/>
</dbReference>
<protein>
    <submittedName>
        <fullName evidence="2">Glyoxalase</fullName>
    </submittedName>
</protein>
<dbReference type="CDD" id="cd07247">
    <property type="entry name" value="SgaA_N_like"/>
    <property type="match status" value="1"/>
</dbReference>
<dbReference type="InterPro" id="IPR041581">
    <property type="entry name" value="Glyoxalase_6"/>
</dbReference>
<dbReference type="InterPro" id="IPR029068">
    <property type="entry name" value="Glyas_Bleomycin-R_OHBP_Dase"/>
</dbReference>